<comment type="subunit">
    <text evidence="1">Homohexamer.</text>
</comment>
<dbReference type="Pfam" id="PF13500">
    <property type="entry name" value="AAA_26"/>
    <property type="match status" value="1"/>
</dbReference>
<name>A0A1W6LJC1_9BACT</name>
<dbReference type="SUPFAM" id="SSF52540">
    <property type="entry name" value="P-loop containing nucleoside triphosphate hydrolases"/>
    <property type="match status" value="1"/>
</dbReference>
<dbReference type="InterPro" id="IPR050500">
    <property type="entry name" value="Phos_Acetyltrans/Butyryltrans"/>
</dbReference>
<organism evidence="3 4">
    <name type="scientific">Sedimentisphaera salicampi</name>
    <dbReference type="NCBI Taxonomy" id="1941349"/>
    <lineage>
        <taxon>Bacteria</taxon>
        <taxon>Pseudomonadati</taxon>
        <taxon>Planctomycetota</taxon>
        <taxon>Phycisphaerae</taxon>
        <taxon>Sedimentisphaerales</taxon>
        <taxon>Sedimentisphaeraceae</taxon>
        <taxon>Sedimentisphaera</taxon>
    </lineage>
</organism>
<dbReference type="InterPro" id="IPR010766">
    <property type="entry name" value="DRTGG"/>
</dbReference>
<keyword evidence="3" id="KW-0808">Transferase</keyword>
<dbReference type="EC" id="2.3.1.8" evidence="3"/>
<dbReference type="Proteomes" id="UP000193334">
    <property type="component" value="Chromosome"/>
</dbReference>
<dbReference type="EMBL" id="CP021023">
    <property type="protein sequence ID" value="ARN55881.1"/>
    <property type="molecule type" value="Genomic_DNA"/>
</dbReference>
<evidence type="ECO:0000259" key="2">
    <source>
        <dbReference type="Pfam" id="PF07085"/>
    </source>
</evidence>
<proteinExistence type="predicted"/>
<dbReference type="PANTHER" id="PTHR43356:SF2">
    <property type="entry name" value="PHOSPHATE ACETYLTRANSFERASE"/>
    <property type="match status" value="1"/>
</dbReference>
<protein>
    <submittedName>
        <fullName evidence="3">Phosphate acetyltransferase</fullName>
        <ecNumber evidence="3">2.3.1.8</ecNumber>
    </submittedName>
</protein>
<evidence type="ECO:0000313" key="3">
    <source>
        <dbReference type="EMBL" id="ARN55881.1"/>
    </source>
</evidence>
<feature type="domain" description="DRTGG" evidence="2">
    <location>
        <begin position="218"/>
        <end position="330"/>
    </location>
</feature>
<gene>
    <name evidence="3" type="primary">pta_1</name>
    <name evidence="3" type="ORF">STSP1_00248</name>
</gene>
<accession>A0A1W6LJC1</accession>
<dbReference type="GO" id="GO:0008959">
    <property type="term" value="F:phosphate acetyltransferase activity"/>
    <property type="evidence" value="ECO:0007669"/>
    <property type="project" value="UniProtKB-EC"/>
</dbReference>
<dbReference type="RefSeq" id="WP_085754604.1">
    <property type="nucleotide sequence ID" value="NZ_CP021023.1"/>
</dbReference>
<sequence length="365" mass="40663">MNNIYIAATLKDCGKTSVTLGLMQQLREIGHNPGYIKPVGQQYIEHNGQKLDEDAVLILDGLGFQIDNPKDMSPIAIERGFTKKYINHPDPTRLENKIHNAFSKLNGNHELNLVEGTGHAGVGSCFGLSNARVAELTDSKVIIVAPGGIGKMLDEVSLSLSLFREHNVEILGVIQNKVRQDKYEKVVETVTKALDNMGIKFLGAIPYYKMLTQYTIEQIAQTFNYEVLCGGCAVRNKIDSVVVAAMEPENVLRHIRPRSLIITPGDRMDNILLAISLSKTKTYHDSFCTGGLILTGGLMPHDEILNLLVASEIPVLFTQEETYTVSARMKDLLFKIRPNDTDKIKKTHQMVKEHVDVDYILSKFN</sequence>
<evidence type="ECO:0000313" key="4">
    <source>
        <dbReference type="Proteomes" id="UP000193334"/>
    </source>
</evidence>
<dbReference type="InterPro" id="IPR027417">
    <property type="entry name" value="P-loop_NTPase"/>
</dbReference>
<dbReference type="InterPro" id="IPR028979">
    <property type="entry name" value="Ser_kin/Pase_Hpr-like_N_sf"/>
</dbReference>
<evidence type="ECO:0000256" key="1">
    <source>
        <dbReference type="ARBA" id="ARBA00011643"/>
    </source>
</evidence>
<dbReference type="CDD" id="cd03109">
    <property type="entry name" value="DTBS"/>
    <property type="match status" value="1"/>
</dbReference>
<dbReference type="Pfam" id="PF07085">
    <property type="entry name" value="DRTGG"/>
    <property type="match status" value="1"/>
</dbReference>
<dbReference type="PANTHER" id="PTHR43356">
    <property type="entry name" value="PHOSPHATE ACETYLTRANSFERASE"/>
    <property type="match status" value="1"/>
</dbReference>
<dbReference type="Gene3D" id="3.40.1390.20">
    <property type="entry name" value="HprK N-terminal domain-like"/>
    <property type="match status" value="1"/>
</dbReference>
<dbReference type="STRING" id="1941349.STSP1_00248"/>
<dbReference type="KEGG" id="pbp:STSP1_00248"/>
<reference evidence="4" key="1">
    <citation type="submission" date="2017-04" db="EMBL/GenBank/DDBJ databases">
        <title>Comparative genomics and description of representatives of a novel lineage of planctomycetes thriving in anoxic sediments.</title>
        <authorList>
            <person name="Spring S."/>
            <person name="Bunk B."/>
            <person name="Sproer C."/>
        </authorList>
    </citation>
    <scope>NUCLEOTIDE SEQUENCE [LARGE SCALE GENOMIC DNA]</scope>
    <source>
        <strain evidence="4">ST-PulAB-D4</strain>
    </source>
</reference>
<keyword evidence="3" id="KW-0012">Acyltransferase</keyword>
<dbReference type="SUPFAM" id="SSF75138">
    <property type="entry name" value="HprK N-terminal domain-like"/>
    <property type="match status" value="1"/>
</dbReference>
<dbReference type="Gene3D" id="3.40.50.300">
    <property type="entry name" value="P-loop containing nucleotide triphosphate hydrolases"/>
    <property type="match status" value="1"/>
</dbReference>
<dbReference type="AlphaFoldDB" id="A0A1W6LJC1"/>
<keyword evidence="4" id="KW-1185">Reference proteome</keyword>